<dbReference type="EMBL" id="ADMB01000072">
    <property type="protein sequence ID" value="EHR35936.1"/>
    <property type="molecule type" value="Genomic_DNA"/>
</dbReference>
<dbReference type="InterPro" id="IPR011037">
    <property type="entry name" value="Pyrv_Knase-like_insert_dom_sf"/>
</dbReference>
<protein>
    <recommendedName>
        <fullName evidence="1">MOSC domain-containing protein</fullName>
    </recommendedName>
</protein>
<evidence type="ECO:0000313" key="3">
    <source>
        <dbReference type="Proteomes" id="UP000005963"/>
    </source>
</evidence>
<dbReference type="PANTHER" id="PTHR36930">
    <property type="entry name" value="METAL-SULFUR CLUSTER BIOSYNTHESIS PROTEINS YUAD-RELATED"/>
    <property type="match status" value="1"/>
</dbReference>
<dbReference type="Proteomes" id="UP000005963">
    <property type="component" value="Unassembled WGS sequence"/>
</dbReference>
<dbReference type="PROSITE" id="PS51340">
    <property type="entry name" value="MOSC"/>
    <property type="match status" value="1"/>
</dbReference>
<dbReference type="RefSeq" id="WP_008539030.1">
    <property type="nucleotide sequence ID" value="NZ_JH601090.1"/>
</dbReference>
<sequence>MIGKILAVCISEQKGTLKTAVDKGLMIKDFGLEHDAHAGKWHRQISLLAVEAVRAFEEKYNFKVPAGAFGENLLVEGIDLKNLPIGTRLKVNDILLEITQIGKKCHLGCNIQKQTGECIMPNEGVFAIVLNGGEIKAQDTIFVEA</sequence>
<feature type="domain" description="MOSC" evidence="1">
    <location>
        <begin position="19"/>
        <end position="144"/>
    </location>
</feature>
<dbReference type="PANTHER" id="PTHR36930:SF1">
    <property type="entry name" value="MOSC DOMAIN-CONTAINING PROTEIN"/>
    <property type="match status" value="1"/>
</dbReference>
<reference evidence="2 3" key="1">
    <citation type="submission" date="2012-01" db="EMBL/GenBank/DDBJ databases">
        <title>The Genome Sequence of Megamonas funiformis YIT 11815.</title>
        <authorList>
            <consortium name="The Broad Institute Genome Sequencing Platform"/>
            <person name="Earl A."/>
            <person name="Ward D."/>
            <person name="Feldgarden M."/>
            <person name="Gevers D."/>
            <person name="Morotomi M."/>
            <person name="Young S.K."/>
            <person name="Zeng Q."/>
            <person name="Gargeya S."/>
            <person name="Fitzgerald M."/>
            <person name="Haas B."/>
            <person name="Abouelleil A."/>
            <person name="Alvarado L."/>
            <person name="Arachchi H.M."/>
            <person name="Berlin A."/>
            <person name="Chapman S.B."/>
            <person name="Gearin G."/>
            <person name="Goldberg J."/>
            <person name="Griggs A."/>
            <person name="Gujja S."/>
            <person name="Hansen M."/>
            <person name="Heiman D."/>
            <person name="Howarth C."/>
            <person name="Larimer J."/>
            <person name="Lui A."/>
            <person name="MacDonald P.J.P."/>
            <person name="McCowen C."/>
            <person name="Montmayeur A."/>
            <person name="Murphy C."/>
            <person name="Neiman D."/>
            <person name="Pearson M."/>
            <person name="Priest M."/>
            <person name="Roberts A."/>
            <person name="Saif S."/>
            <person name="Shea T."/>
            <person name="Sisk P."/>
            <person name="Stolte C."/>
            <person name="Sykes S."/>
            <person name="Wortman J."/>
            <person name="Nusbaum C."/>
            <person name="Birren B."/>
        </authorList>
    </citation>
    <scope>NUCLEOTIDE SEQUENCE [LARGE SCALE GENOMIC DNA]</scope>
    <source>
        <strain evidence="2 3">YIT 11815</strain>
    </source>
</reference>
<evidence type="ECO:0000259" key="1">
    <source>
        <dbReference type="PROSITE" id="PS51340"/>
    </source>
</evidence>
<dbReference type="InterPro" id="IPR052716">
    <property type="entry name" value="MOSC_domain"/>
</dbReference>
<name>A0ABN0EHJ5_9FIRM</name>
<keyword evidence="3" id="KW-1185">Reference proteome</keyword>
<dbReference type="GeneID" id="62777649"/>
<dbReference type="SUPFAM" id="SSF50800">
    <property type="entry name" value="PK beta-barrel domain-like"/>
    <property type="match status" value="1"/>
</dbReference>
<dbReference type="Gene3D" id="2.40.33.20">
    <property type="entry name" value="PK beta-barrel domain-like"/>
    <property type="match status" value="1"/>
</dbReference>
<dbReference type="Pfam" id="PF03473">
    <property type="entry name" value="MOSC"/>
    <property type="match status" value="1"/>
</dbReference>
<comment type="caution">
    <text evidence="2">The sequence shown here is derived from an EMBL/GenBank/DDBJ whole genome shotgun (WGS) entry which is preliminary data.</text>
</comment>
<evidence type="ECO:0000313" key="2">
    <source>
        <dbReference type="EMBL" id="EHR35936.1"/>
    </source>
</evidence>
<gene>
    <name evidence="2" type="ORF">HMPREF9454_01634</name>
</gene>
<dbReference type="InterPro" id="IPR005302">
    <property type="entry name" value="MoCF_Sase_C"/>
</dbReference>
<organism evidence="2 3">
    <name type="scientific">Megamonas funiformis YIT 11815</name>
    <dbReference type="NCBI Taxonomy" id="742816"/>
    <lineage>
        <taxon>Bacteria</taxon>
        <taxon>Bacillati</taxon>
        <taxon>Bacillota</taxon>
        <taxon>Negativicutes</taxon>
        <taxon>Selenomonadales</taxon>
        <taxon>Selenomonadaceae</taxon>
        <taxon>Megamonas</taxon>
    </lineage>
</organism>
<proteinExistence type="predicted"/>
<accession>A0ABN0EHJ5</accession>